<dbReference type="GO" id="GO:0016747">
    <property type="term" value="F:acyltransferase activity, transferring groups other than amino-acyl groups"/>
    <property type="evidence" value="ECO:0007669"/>
    <property type="project" value="InterPro"/>
</dbReference>
<dbReference type="Pfam" id="PF13673">
    <property type="entry name" value="Acetyltransf_10"/>
    <property type="match status" value="1"/>
</dbReference>
<dbReference type="PROSITE" id="PS51186">
    <property type="entry name" value="GNAT"/>
    <property type="match status" value="1"/>
</dbReference>
<accession>A0A916UEZ9</accession>
<dbReference type="AlphaFoldDB" id="A0A916UEZ9"/>
<dbReference type="Proteomes" id="UP000637423">
    <property type="component" value="Unassembled WGS sequence"/>
</dbReference>
<keyword evidence="3" id="KW-1185">Reference proteome</keyword>
<dbReference type="InterPro" id="IPR000182">
    <property type="entry name" value="GNAT_dom"/>
</dbReference>
<organism evidence="2 3">
    <name type="scientific">Undibacterium terreum</name>
    <dbReference type="NCBI Taxonomy" id="1224302"/>
    <lineage>
        <taxon>Bacteria</taxon>
        <taxon>Pseudomonadati</taxon>
        <taxon>Pseudomonadota</taxon>
        <taxon>Betaproteobacteria</taxon>
        <taxon>Burkholderiales</taxon>
        <taxon>Oxalobacteraceae</taxon>
        <taxon>Undibacterium</taxon>
    </lineage>
</organism>
<dbReference type="SUPFAM" id="SSF55729">
    <property type="entry name" value="Acyl-CoA N-acyltransferases (Nat)"/>
    <property type="match status" value="1"/>
</dbReference>
<protein>
    <recommendedName>
        <fullName evidence="1">N-acetyltransferase domain-containing protein</fullName>
    </recommendedName>
</protein>
<evidence type="ECO:0000313" key="3">
    <source>
        <dbReference type="Proteomes" id="UP000637423"/>
    </source>
</evidence>
<dbReference type="InterPro" id="IPR016181">
    <property type="entry name" value="Acyl_CoA_acyltransferase"/>
</dbReference>
<reference evidence="2" key="1">
    <citation type="journal article" date="2014" name="Int. J. Syst. Evol. Microbiol.">
        <title>Complete genome sequence of Corynebacterium casei LMG S-19264T (=DSM 44701T), isolated from a smear-ripened cheese.</title>
        <authorList>
            <consortium name="US DOE Joint Genome Institute (JGI-PGF)"/>
            <person name="Walter F."/>
            <person name="Albersmeier A."/>
            <person name="Kalinowski J."/>
            <person name="Ruckert C."/>
        </authorList>
    </citation>
    <scope>NUCLEOTIDE SEQUENCE</scope>
    <source>
        <strain evidence="2">CGMCC 1.10998</strain>
    </source>
</reference>
<name>A0A916UEZ9_9BURK</name>
<dbReference type="EMBL" id="BMED01000001">
    <property type="protein sequence ID" value="GGC70280.1"/>
    <property type="molecule type" value="Genomic_DNA"/>
</dbReference>
<dbReference type="Gene3D" id="3.40.630.30">
    <property type="match status" value="1"/>
</dbReference>
<comment type="caution">
    <text evidence="2">The sequence shown here is derived from an EMBL/GenBank/DDBJ whole genome shotgun (WGS) entry which is preliminary data.</text>
</comment>
<gene>
    <name evidence="2" type="ORF">GCM10011396_16680</name>
</gene>
<evidence type="ECO:0000313" key="2">
    <source>
        <dbReference type="EMBL" id="GGC70280.1"/>
    </source>
</evidence>
<proteinExistence type="predicted"/>
<reference evidence="2" key="2">
    <citation type="submission" date="2020-09" db="EMBL/GenBank/DDBJ databases">
        <authorList>
            <person name="Sun Q."/>
            <person name="Zhou Y."/>
        </authorList>
    </citation>
    <scope>NUCLEOTIDE SEQUENCE</scope>
    <source>
        <strain evidence="2">CGMCC 1.10998</strain>
    </source>
</reference>
<feature type="domain" description="N-acetyltransferase" evidence="1">
    <location>
        <begin position="9"/>
        <end position="162"/>
    </location>
</feature>
<sequence length="184" mass="19958">MHARVQMDIEIRSATPADAAAACEALRRSISECCQEDHRNDEAILSAWLGNKNSSMVATWFSSAANYALLATYGDEVVGVALLTRGGKIALCYVIPETLYKGAGKDLLRGLEQKAHEWQLPWVKVLSTASARDFYLRNGYIPCGDATSAYGTASFKLIKQLSGPAMSDEQLKKQFCGCAAQSQA</sequence>
<evidence type="ECO:0000259" key="1">
    <source>
        <dbReference type="PROSITE" id="PS51186"/>
    </source>
</evidence>